<dbReference type="InterPro" id="IPR045857">
    <property type="entry name" value="O16G_dom_2"/>
</dbReference>
<evidence type="ECO:0000256" key="6">
    <source>
        <dbReference type="ARBA" id="ARBA00023180"/>
    </source>
</evidence>
<dbReference type="AlphaFoldDB" id="A0A9N9RIY8"/>
<dbReference type="Gene3D" id="2.60.40.1180">
    <property type="entry name" value="Golgi alpha-mannosidase II"/>
    <property type="match status" value="1"/>
</dbReference>
<accession>A0A9N9RIY8</accession>
<organism evidence="11 12">
    <name type="scientific">Chironomus riparius</name>
    <dbReference type="NCBI Taxonomy" id="315576"/>
    <lineage>
        <taxon>Eukaryota</taxon>
        <taxon>Metazoa</taxon>
        <taxon>Ecdysozoa</taxon>
        <taxon>Arthropoda</taxon>
        <taxon>Hexapoda</taxon>
        <taxon>Insecta</taxon>
        <taxon>Pterygota</taxon>
        <taxon>Neoptera</taxon>
        <taxon>Endopterygota</taxon>
        <taxon>Diptera</taxon>
        <taxon>Nematocera</taxon>
        <taxon>Chironomoidea</taxon>
        <taxon>Chironomidae</taxon>
        <taxon>Chironominae</taxon>
        <taxon>Chironomus</taxon>
    </lineage>
</organism>
<keyword evidence="8" id="KW-0472">Membrane</keyword>
<dbReference type="InterPro" id="IPR017853">
    <property type="entry name" value="GH"/>
</dbReference>
<feature type="signal peptide" evidence="9">
    <location>
        <begin position="1"/>
        <end position="17"/>
    </location>
</feature>
<dbReference type="Gene3D" id="3.20.20.80">
    <property type="entry name" value="Glycosidases"/>
    <property type="match status" value="1"/>
</dbReference>
<reference evidence="11" key="2">
    <citation type="submission" date="2022-10" db="EMBL/GenBank/DDBJ databases">
        <authorList>
            <consortium name="ENA_rothamsted_submissions"/>
            <consortium name="culmorum"/>
            <person name="King R."/>
        </authorList>
    </citation>
    <scope>NUCLEOTIDE SEQUENCE</scope>
</reference>
<evidence type="ECO:0000259" key="10">
    <source>
        <dbReference type="SMART" id="SM00642"/>
    </source>
</evidence>
<evidence type="ECO:0000256" key="9">
    <source>
        <dbReference type="SAM" id="SignalP"/>
    </source>
</evidence>
<protein>
    <recommendedName>
        <fullName evidence="3">alpha-glucosidase</fullName>
        <ecNumber evidence="3">3.2.1.20</ecNumber>
    </recommendedName>
</protein>
<dbReference type="GO" id="GO:0005975">
    <property type="term" value="P:carbohydrate metabolic process"/>
    <property type="evidence" value="ECO:0007669"/>
    <property type="project" value="InterPro"/>
</dbReference>
<dbReference type="PANTHER" id="PTHR10357">
    <property type="entry name" value="ALPHA-AMYLASE FAMILY MEMBER"/>
    <property type="match status" value="1"/>
</dbReference>
<sequence>MKQILLIFLVVASVAIAQDKDWWETANFYQIYPRSFKDSDGDGVGDLKGIISKLPYLKELGVTATWLSPILKSPQVDFGYDIQDFFNVDEIFGTNADLALMFSEAEKLGIKIIMDFVPNHTSDKHEWFIKSVERDPEYINYYVWHDGKPNPEGGRNLPPNNWQAVFATRAWTWNEKRGQYYLHQFAAGQPDLNFRNPKVVQAMKDVLSHWMTMGAAGFRIDAINHLFEVEDFRDEPLTGWTNDTNNYGYTHHYYTKDLDETYNMISEWRTLINKFNEDNPGNTRVLFTEAYANLTFTMKYYFDEAGKPRAHFPFNFLLIENLNENSSANEFKTKIDEWFAALPAGATSNWVLGNHDKPRFGSRYGTERIDGMLMLLLLLPGVAVTYNGDEIGMLDYRYGISWEDTVDPQACNTNDPVNFVWASRDPVRTPFQWDATENAGFSTANETWLPVNDNYRSLNLAAQREDEDSFFKYYQRLSTLRTNKVFQNGDFKSHAFNDKVFSFQRTYQNETYVVLINFGSAPYTVKVNDMGVNFPEKAEVVVGGSRSCNKAGDILDSNAITLKAYNAIVIMANSASAAVSSLIILIAGFLINRFFN</sequence>
<evidence type="ECO:0000256" key="2">
    <source>
        <dbReference type="ARBA" id="ARBA00008061"/>
    </source>
</evidence>
<keyword evidence="5" id="KW-0378">Hydrolase</keyword>
<feature type="domain" description="Glycosyl hydrolase family 13 catalytic" evidence="10">
    <location>
        <begin position="30"/>
        <end position="428"/>
    </location>
</feature>
<evidence type="ECO:0000313" key="12">
    <source>
        <dbReference type="Proteomes" id="UP001153620"/>
    </source>
</evidence>
<dbReference type="Proteomes" id="UP001153620">
    <property type="component" value="Chromosome 1"/>
</dbReference>
<evidence type="ECO:0000313" key="11">
    <source>
        <dbReference type="EMBL" id="CAG9797673.1"/>
    </source>
</evidence>
<dbReference type="OrthoDB" id="1740265at2759"/>
<dbReference type="SUPFAM" id="SSF51445">
    <property type="entry name" value="(Trans)glycosidases"/>
    <property type="match status" value="1"/>
</dbReference>
<dbReference type="Pfam" id="PF00128">
    <property type="entry name" value="Alpha-amylase"/>
    <property type="match status" value="1"/>
</dbReference>
<keyword evidence="8" id="KW-1133">Transmembrane helix</keyword>
<dbReference type="FunFam" id="3.90.400.10:FF:000001">
    <property type="entry name" value="Maltase A3, isoform A"/>
    <property type="match status" value="1"/>
</dbReference>
<dbReference type="CDD" id="cd11328">
    <property type="entry name" value="AmyAc_maltase"/>
    <property type="match status" value="1"/>
</dbReference>
<comment type="similarity">
    <text evidence="2">Belongs to the glycosyl hydrolase 13 family.</text>
</comment>
<dbReference type="PANTHER" id="PTHR10357:SF179">
    <property type="entry name" value="NEUTRAL AND BASIC AMINO ACID TRANSPORT PROTEIN RBAT"/>
    <property type="match status" value="1"/>
</dbReference>
<gene>
    <name evidence="11" type="ORF">CHIRRI_LOCUS662</name>
</gene>
<feature type="chain" id="PRO_5040218332" description="alpha-glucosidase" evidence="9">
    <location>
        <begin position="18"/>
        <end position="596"/>
    </location>
</feature>
<evidence type="ECO:0000256" key="3">
    <source>
        <dbReference type="ARBA" id="ARBA00012741"/>
    </source>
</evidence>
<dbReference type="SUPFAM" id="SSF51011">
    <property type="entry name" value="Glycosyl hydrolase domain"/>
    <property type="match status" value="1"/>
</dbReference>
<evidence type="ECO:0000256" key="5">
    <source>
        <dbReference type="ARBA" id="ARBA00022801"/>
    </source>
</evidence>
<dbReference type="GO" id="GO:0004558">
    <property type="term" value="F:alpha-1,4-glucosidase activity"/>
    <property type="evidence" value="ECO:0007669"/>
    <property type="project" value="UniProtKB-EC"/>
</dbReference>
<keyword evidence="8" id="KW-0812">Transmembrane</keyword>
<evidence type="ECO:0000256" key="4">
    <source>
        <dbReference type="ARBA" id="ARBA00022729"/>
    </source>
</evidence>
<dbReference type="SMART" id="SM00642">
    <property type="entry name" value="Aamy"/>
    <property type="match status" value="1"/>
</dbReference>
<dbReference type="EMBL" id="OU895877">
    <property type="protein sequence ID" value="CAG9797673.1"/>
    <property type="molecule type" value="Genomic_DNA"/>
</dbReference>
<evidence type="ECO:0000256" key="8">
    <source>
        <dbReference type="SAM" id="Phobius"/>
    </source>
</evidence>
<keyword evidence="4 9" id="KW-0732">Signal</keyword>
<keyword evidence="6" id="KW-0325">Glycoprotein</keyword>
<feature type="transmembrane region" description="Helical" evidence="8">
    <location>
        <begin position="564"/>
        <end position="591"/>
    </location>
</feature>
<dbReference type="Gene3D" id="3.90.400.10">
    <property type="entry name" value="Oligo-1,6-glucosidase, Domain 2"/>
    <property type="match status" value="1"/>
</dbReference>
<dbReference type="InterPro" id="IPR013780">
    <property type="entry name" value="Glyco_hydro_b"/>
</dbReference>
<name>A0A9N9RIY8_9DIPT</name>
<proteinExistence type="inferred from homology"/>
<evidence type="ECO:0000256" key="7">
    <source>
        <dbReference type="ARBA" id="ARBA00023295"/>
    </source>
</evidence>
<dbReference type="InterPro" id="IPR006047">
    <property type="entry name" value="GH13_cat_dom"/>
</dbReference>
<reference evidence="11" key="1">
    <citation type="submission" date="2022-01" db="EMBL/GenBank/DDBJ databases">
        <authorList>
            <person name="King R."/>
        </authorList>
    </citation>
    <scope>NUCLEOTIDE SEQUENCE</scope>
</reference>
<keyword evidence="12" id="KW-1185">Reference proteome</keyword>
<dbReference type="EC" id="3.2.1.20" evidence="3"/>
<evidence type="ECO:0000256" key="1">
    <source>
        <dbReference type="ARBA" id="ARBA00001657"/>
    </source>
</evidence>
<keyword evidence="7" id="KW-0326">Glycosidase</keyword>
<comment type="catalytic activity">
    <reaction evidence="1">
        <text>Hydrolysis of terminal, non-reducing (1-&gt;4)-linked alpha-D-glucose residues with release of alpha-D-glucose.</text>
        <dbReference type="EC" id="3.2.1.20"/>
    </reaction>
</comment>